<keyword evidence="1" id="KW-0812">Transmembrane</keyword>
<dbReference type="Proteomes" id="UP000499080">
    <property type="component" value="Unassembled WGS sequence"/>
</dbReference>
<sequence length="96" mass="10773">MYYIIPCDVMASRARLYKRRQPKGGMTLELLLKCELRAVESAVSVIISDLLTAVFLNLKVLLLLLLVNRYLFALLICTRAIVPVISATGFPEYLGI</sequence>
<keyword evidence="1" id="KW-0472">Membrane</keyword>
<gene>
    <name evidence="2" type="ORF">AVEN_42750_1</name>
</gene>
<keyword evidence="3" id="KW-1185">Reference proteome</keyword>
<evidence type="ECO:0000313" key="3">
    <source>
        <dbReference type="Proteomes" id="UP000499080"/>
    </source>
</evidence>
<protein>
    <submittedName>
        <fullName evidence="2">Uncharacterized protein</fullName>
    </submittedName>
</protein>
<dbReference type="AlphaFoldDB" id="A0A4Y2AEA3"/>
<evidence type="ECO:0000256" key="1">
    <source>
        <dbReference type="SAM" id="Phobius"/>
    </source>
</evidence>
<name>A0A4Y2AEA3_ARAVE</name>
<organism evidence="2 3">
    <name type="scientific">Araneus ventricosus</name>
    <name type="common">Orbweaver spider</name>
    <name type="synonym">Epeira ventricosa</name>
    <dbReference type="NCBI Taxonomy" id="182803"/>
    <lineage>
        <taxon>Eukaryota</taxon>
        <taxon>Metazoa</taxon>
        <taxon>Ecdysozoa</taxon>
        <taxon>Arthropoda</taxon>
        <taxon>Chelicerata</taxon>
        <taxon>Arachnida</taxon>
        <taxon>Araneae</taxon>
        <taxon>Araneomorphae</taxon>
        <taxon>Entelegynae</taxon>
        <taxon>Araneoidea</taxon>
        <taxon>Araneidae</taxon>
        <taxon>Araneus</taxon>
    </lineage>
</organism>
<keyword evidence="1" id="KW-1133">Transmembrane helix</keyword>
<reference evidence="2 3" key="1">
    <citation type="journal article" date="2019" name="Sci. Rep.">
        <title>Orb-weaving spider Araneus ventricosus genome elucidates the spidroin gene catalogue.</title>
        <authorList>
            <person name="Kono N."/>
            <person name="Nakamura H."/>
            <person name="Ohtoshi R."/>
            <person name="Moran D.A.P."/>
            <person name="Shinohara A."/>
            <person name="Yoshida Y."/>
            <person name="Fujiwara M."/>
            <person name="Mori M."/>
            <person name="Tomita M."/>
            <person name="Arakawa K."/>
        </authorList>
    </citation>
    <scope>NUCLEOTIDE SEQUENCE [LARGE SCALE GENOMIC DNA]</scope>
</reference>
<dbReference type="EMBL" id="BGPR01000015">
    <property type="protein sequence ID" value="GBL78173.1"/>
    <property type="molecule type" value="Genomic_DNA"/>
</dbReference>
<evidence type="ECO:0000313" key="2">
    <source>
        <dbReference type="EMBL" id="GBL78173.1"/>
    </source>
</evidence>
<accession>A0A4Y2AEA3</accession>
<comment type="caution">
    <text evidence="2">The sequence shown here is derived from an EMBL/GenBank/DDBJ whole genome shotgun (WGS) entry which is preliminary data.</text>
</comment>
<proteinExistence type="predicted"/>
<feature type="transmembrane region" description="Helical" evidence="1">
    <location>
        <begin position="70"/>
        <end position="90"/>
    </location>
</feature>